<dbReference type="Proteomes" id="UP000192527">
    <property type="component" value="Chromosome"/>
</dbReference>
<sequence length="300" mass="34262">MKIGIIGLGDIAKKAYLPVLSEKEGIDLVLCTRNSDTLNKLSSQYRIPEKVQTVDELIEKEIDGVIVSAATEAHFEIAEKLLSHGINTYIDKPVSMNFQETERIAELAETNKAIAMVGFNRRFIPRVNELKDKGKADLILIQKNRFNAADYVRRFVVEDFIHVVDTLRFLMDTDVQDVKVQALKNGDKLDHLIIQLIGDNCTAMGMMNRNGGVTEETIEYSTGHHKYVVNDLVETTHYHDKEIHVQKFGGWEPTLYKRGFYQITDHFIDCIEENRTPVPSIQDSLTTHQICERIVEEIEK</sequence>
<dbReference type="STRING" id="402384.HM131_02180"/>
<dbReference type="Gene3D" id="3.40.50.720">
    <property type="entry name" value="NAD(P)-binding Rossmann-like Domain"/>
    <property type="match status" value="1"/>
</dbReference>
<dbReference type="Gene3D" id="3.30.360.10">
    <property type="entry name" value="Dihydrodipicolinate Reductase, domain 2"/>
    <property type="match status" value="1"/>
</dbReference>
<protein>
    <submittedName>
        <fullName evidence="3">Oxidoreductase</fullName>
    </submittedName>
</protein>
<organism evidence="3 4">
    <name type="scientific">Halobacillus mangrovi</name>
    <dbReference type="NCBI Taxonomy" id="402384"/>
    <lineage>
        <taxon>Bacteria</taxon>
        <taxon>Bacillati</taxon>
        <taxon>Bacillota</taxon>
        <taxon>Bacilli</taxon>
        <taxon>Bacillales</taxon>
        <taxon>Bacillaceae</taxon>
        <taxon>Halobacillus</taxon>
    </lineage>
</organism>
<dbReference type="SUPFAM" id="SSF51735">
    <property type="entry name" value="NAD(P)-binding Rossmann-fold domains"/>
    <property type="match status" value="1"/>
</dbReference>
<gene>
    <name evidence="3" type="ORF">HM131_02180</name>
</gene>
<accession>A0A1W5ZR21</accession>
<dbReference type="EMBL" id="CP020772">
    <property type="protein sequence ID" value="ARI75707.1"/>
    <property type="molecule type" value="Genomic_DNA"/>
</dbReference>
<evidence type="ECO:0000313" key="3">
    <source>
        <dbReference type="EMBL" id="ARI75707.1"/>
    </source>
</evidence>
<evidence type="ECO:0000259" key="2">
    <source>
        <dbReference type="Pfam" id="PF21378"/>
    </source>
</evidence>
<dbReference type="InterPro" id="IPR000683">
    <property type="entry name" value="Gfo/Idh/MocA-like_OxRdtase_N"/>
</dbReference>
<proteinExistence type="predicted"/>
<dbReference type="InterPro" id="IPR048477">
    <property type="entry name" value="YceM-like_C"/>
</dbReference>
<dbReference type="InterPro" id="IPR036291">
    <property type="entry name" value="NAD(P)-bd_dom_sf"/>
</dbReference>
<dbReference type="RefSeq" id="WP_085027502.1">
    <property type="nucleotide sequence ID" value="NZ_CP020772.1"/>
</dbReference>
<dbReference type="Pfam" id="PF01408">
    <property type="entry name" value="GFO_IDH_MocA"/>
    <property type="match status" value="1"/>
</dbReference>
<feature type="domain" description="Gfo/Idh/MocA-like oxidoreductase N-terminal" evidence="1">
    <location>
        <begin position="1"/>
        <end position="119"/>
    </location>
</feature>
<dbReference type="PANTHER" id="PTHR43708">
    <property type="entry name" value="CONSERVED EXPRESSED OXIDOREDUCTASE (EUROFUNG)"/>
    <property type="match status" value="1"/>
</dbReference>
<dbReference type="PANTHER" id="PTHR43708:SF4">
    <property type="entry name" value="OXIDOREDUCTASE YCEM-RELATED"/>
    <property type="match status" value="1"/>
</dbReference>
<name>A0A1W5ZR21_9BACI</name>
<dbReference type="Pfam" id="PF21378">
    <property type="entry name" value="YceM-like_C"/>
    <property type="match status" value="1"/>
</dbReference>
<dbReference type="OrthoDB" id="9815825at2"/>
<keyword evidence="4" id="KW-1185">Reference proteome</keyword>
<evidence type="ECO:0000313" key="4">
    <source>
        <dbReference type="Proteomes" id="UP000192527"/>
    </source>
</evidence>
<reference evidence="3 4" key="1">
    <citation type="submission" date="2017-04" db="EMBL/GenBank/DDBJ databases">
        <title>The whole genome sequencing and assembly of Halobacillus mangrovi strain.</title>
        <authorList>
            <person name="Lee S.-J."/>
            <person name="Park M.-K."/>
            <person name="Kim J.-Y."/>
            <person name="Lee Y.-J."/>
            <person name="Yi H."/>
            <person name="Bahn Y.-S."/>
            <person name="Kim J.F."/>
            <person name="Lee D.-W."/>
        </authorList>
    </citation>
    <scope>NUCLEOTIDE SEQUENCE [LARGE SCALE GENOMIC DNA]</scope>
    <source>
        <strain evidence="3 4">KTB 131</strain>
    </source>
</reference>
<dbReference type="KEGG" id="hmn:HM131_02180"/>
<dbReference type="SUPFAM" id="SSF55347">
    <property type="entry name" value="Glyceraldehyde-3-phosphate dehydrogenase-like, C-terminal domain"/>
    <property type="match status" value="1"/>
</dbReference>
<evidence type="ECO:0000259" key="1">
    <source>
        <dbReference type="Pfam" id="PF01408"/>
    </source>
</evidence>
<dbReference type="InterPro" id="IPR051317">
    <property type="entry name" value="Gfo/Idh/MocA_oxidoreduct"/>
</dbReference>
<dbReference type="GO" id="GO:0000166">
    <property type="term" value="F:nucleotide binding"/>
    <property type="evidence" value="ECO:0007669"/>
    <property type="project" value="InterPro"/>
</dbReference>
<dbReference type="AlphaFoldDB" id="A0A1W5ZR21"/>
<feature type="domain" description="YceM-like C-terminal" evidence="2">
    <location>
        <begin position="135"/>
        <end position="235"/>
    </location>
</feature>